<name>A0ABM7SBU6_9HELI</name>
<dbReference type="Pfam" id="PF13589">
    <property type="entry name" value="HATPase_c_3"/>
    <property type="match status" value="1"/>
</dbReference>
<organism evidence="1 2">
    <name type="scientific">Helicobacter gastrocanis</name>
    <dbReference type="NCBI Taxonomy" id="2849641"/>
    <lineage>
        <taxon>Bacteria</taxon>
        <taxon>Pseudomonadati</taxon>
        <taxon>Campylobacterota</taxon>
        <taxon>Epsilonproteobacteria</taxon>
        <taxon>Campylobacterales</taxon>
        <taxon>Helicobacteraceae</taxon>
        <taxon>Helicobacter</taxon>
    </lineage>
</organism>
<evidence type="ECO:0000313" key="2">
    <source>
        <dbReference type="Proteomes" id="UP000826775"/>
    </source>
</evidence>
<protein>
    <submittedName>
        <fullName evidence="1">ATPase</fullName>
    </submittedName>
</protein>
<dbReference type="RefSeq" id="WP_221279122.1">
    <property type="nucleotide sequence ID" value="NZ_AP024814.1"/>
</dbReference>
<dbReference type="Proteomes" id="UP000826775">
    <property type="component" value="Chromosome"/>
</dbReference>
<accession>A0ABM7SBU6</accession>
<keyword evidence="2" id="KW-1185">Reference proteome</keyword>
<sequence length="464" mass="53660">MQEPKAEILEPNFVNYIKSFREIGYSFEVAVADIIDNSISAGADVVKIYAIQNPKPLFCVLDNGSGMSENELKEAMRMGSKDPNMLREPTALGKFGLGLKSASFSQCKKLTVLSKQDDNIYAKQWDLDYMCRRNDWYLLTPDLEDYKQLEIFHDFNQYATATLVIWEEIDKVDQITSHLQTLREHLSLVFHQFLEGTCLPKKLKIFINNTPIKPFNPFNPDHPATFDKGPEIIPYNGKRIEVTPFILPHHSKVSQVEWEKYGGRDGYVKSQGFYLYRAHRLLVYGKWWGLFKASEATKLVRIKIEISNDQDALWRIDVKKSMANPLAGIKEQLKRIASKAMEDGKKPFSVRGRKIGDKNVVRFWDLMRANPPMHFAINKDHPFYKNLIDALDDSQKKLLNLYLKSLQAYLPIEAIQIQVQQNPHAFLQEDTISETERKEMLEWAEKLGLSPEEIAHIEGFKKRK</sequence>
<dbReference type="InterPro" id="IPR036890">
    <property type="entry name" value="HATPase_C_sf"/>
</dbReference>
<dbReference type="Gene3D" id="3.30.565.10">
    <property type="entry name" value="Histidine kinase-like ATPase, C-terminal domain"/>
    <property type="match status" value="1"/>
</dbReference>
<proteinExistence type="predicted"/>
<reference evidence="1 2" key="1">
    <citation type="submission" date="2021-07" db="EMBL/GenBank/DDBJ databases">
        <title>Novel Helicobacter sp. Isolated from a dog.</title>
        <authorList>
            <person name="Rimbara E."/>
            <person name="Suzuki M."/>
        </authorList>
    </citation>
    <scope>NUCLEOTIDE SEQUENCE [LARGE SCALE GENOMIC DNA]</scope>
    <source>
        <strain evidence="2">NHP19-003</strain>
    </source>
</reference>
<dbReference type="EMBL" id="AP024814">
    <property type="protein sequence ID" value="BCZ17829.1"/>
    <property type="molecule type" value="Genomic_DNA"/>
</dbReference>
<gene>
    <name evidence="1" type="ORF">NHP190003_11110</name>
</gene>
<dbReference type="SUPFAM" id="SSF55874">
    <property type="entry name" value="ATPase domain of HSP90 chaperone/DNA topoisomerase II/histidine kinase"/>
    <property type="match status" value="1"/>
</dbReference>
<evidence type="ECO:0000313" key="1">
    <source>
        <dbReference type="EMBL" id="BCZ17829.1"/>
    </source>
</evidence>